<feature type="transmembrane region" description="Helical" evidence="5">
    <location>
        <begin position="20"/>
        <end position="43"/>
    </location>
</feature>
<accession>A0A8W8HW16</accession>
<feature type="transmembrane region" description="Helical" evidence="5">
    <location>
        <begin position="97"/>
        <end position="119"/>
    </location>
</feature>
<sequence>MTMYGVNLTALMEMNSVDRLYLGLGLLTSLASLLACVTLFFVVCCIPAIRNKARYIVLFIVIANAGASIGTVVSVIVKVGYPVVSWRSHPACESAAALTVLFRISGYLWTVTLALFLCLEAWKKTLNFTSSLILWPAHCICWGFPVAIMLTLVALDVLGSDIGKRPGHVRPPWCFVDRQIADYNTFAILAGMGWRMAAIILCSISYLFLQYQALKKPKTKQPERRQEGEEHEKPSVNPNRKLRHLLVVFVLLNIWGAWHFLISYYRPDVDVMVAIEVICDNLQGFINTGFFFMFFAEVRRAMKEFCCKPFYKRCCKRLRDANVSLPVEMEQLREESGDHTHLLEGEEDQVHFTQEPGHPDS</sequence>
<dbReference type="PROSITE" id="PS50261">
    <property type="entry name" value="G_PROTEIN_RECEP_F2_4"/>
    <property type="match status" value="1"/>
</dbReference>
<feature type="transmembrane region" description="Helical" evidence="5">
    <location>
        <begin position="271"/>
        <end position="295"/>
    </location>
</feature>
<organism evidence="7 8">
    <name type="scientific">Magallana gigas</name>
    <name type="common">Pacific oyster</name>
    <name type="synonym">Crassostrea gigas</name>
    <dbReference type="NCBI Taxonomy" id="29159"/>
    <lineage>
        <taxon>Eukaryota</taxon>
        <taxon>Metazoa</taxon>
        <taxon>Spiralia</taxon>
        <taxon>Lophotrochozoa</taxon>
        <taxon>Mollusca</taxon>
        <taxon>Bivalvia</taxon>
        <taxon>Autobranchia</taxon>
        <taxon>Pteriomorphia</taxon>
        <taxon>Ostreida</taxon>
        <taxon>Ostreoidea</taxon>
        <taxon>Ostreidae</taxon>
        <taxon>Magallana</taxon>
    </lineage>
</organism>
<dbReference type="InterPro" id="IPR017981">
    <property type="entry name" value="GPCR_2-like_7TM"/>
</dbReference>
<dbReference type="GO" id="GO:0007166">
    <property type="term" value="P:cell surface receptor signaling pathway"/>
    <property type="evidence" value="ECO:0007669"/>
    <property type="project" value="InterPro"/>
</dbReference>
<dbReference type="Gene3D" id="1.20.1070.10">
    <property type="entry name" value="Rhodopsin 7-helix transmembrane proteins"/>
    <property type="match status" value="1"/>
</dbReference>
<proteinExistence type="predicted"/>
<keyword evidence="3 5" id="KW-1133">Transmembrane helix</keyword>
<feature type="transmembrane region" description="Helical" evidence="5">
    <location>
        <begin position="55"/>
        <end position="77"/>
    </location>
</feature>
<keyword evidence="4 5" id="KW-0472">Membrane</keyword>
<evidence type="ECO:0000256" key="2">
    <source>
        <dbReference type="ARBA" id="ARBA00022692"/>
    </source>
</evidence>
<dbReference type="GO" id="GO:0007189">
    <property type="term" value="P:adenylate cyclase-activating G protein-coupled receptor signaling pathway"/>
    <property type="evidence" value="ECO:0007669"/>
    <property type="project" value="TreeGrafter"/>
</dbReference>
<name>A0A8W8HW16_MAGGI</name>
<evidence type="ECO:0000256" key="5">
    <source>
        <dbReference type="SAM" id="Phobius"/>
    </source>
</evidence>
<keyword evidence="8" id="KW-1185">Reference proteome</keyword>
<dbReference type="PANTHER" id="PTHR23112:SF47">
    <property type="entry name" value="G-PROTEIN COUPLED RECEPTOR 157"/>
    <property type="match status" value="1"/>
</dbReference>
<dbReference type="PANTHER" id="PTHR23112">
    <property type="entry name" value="G PROTEIN-COUPLED RECEPTOR 157-RELATED"/>
    <property type="match status" value="1"/>
</dbReference>
<reference evidence="7" key="1">
    <citation type="submission" date="2022-08" db="UniProtKB">
        <authorList>
            <consortium name="EnsemblMetazoa"/>
        </authorList>
    </citation>
    <scope>IDENTIFICATION</scope>
    <source>
        <strain evidence="7">05x7-T-G4-1.051#20</strain>
    </source>
</reference>
<feature type="transmembrane region" description="Helical" evidence="5">
    <location>
        <begin position="245"/>
        <end position="265"/>
    </location>
</feature>
<protein>
    <recommendedName>
        <fullName evidence="6">G-protein coupled receptors family 2 profile 2 domain-containing protein</fullName>
    </recommendedName>
</protein>
<evidence type="ECO:0000256" key="1">
    <source>
        <dbReference type="ARBA" id="ARBA00004141"/>
    </source>
</evidence>
<dbReference type="GO" id="GO:0005886">
    <property type="term" value="C:plasma membrane"/>
    <property type="evidence" value="ECO:0007669"/>
    <property type="project" value="TreeGrafter"/>
</dbReference>
<comment type="subcellular location">
    <subcellularLocation>
        <location evidence="1">Membrane</location>
        <topology evidence="1">Multi-pass membrane protein</topology>
    </subcellularLocation>
</comment>
<dbReference type="EnsemblMetazoa" id="G112.1">
    <property type="protein sequence ID" value="G112.1:cds"/>
    <property type="gene ID" value="G112"/>
</dbReference>
<feature type="transmembrane region" description="Helical" evidence="5">
    <location>
        <begin position="131"/>
        <end position="155"/>
    </location>
</feature>
<keyword evidence="2 5" id="KW-0812">Transmembrane</keyword>
<evidence type="ECO:0000259" key="6">
    <source>
        <dbReference type="PROSITE" id="PS50261"/>
    </source>
</evidence>
<evidence type="ECO:0000256" key="4">
    <source>
        <dbReference type="ARBA" id="ARBA00023136"/>
    </source>
</evidence>
<feature type="domain" description="G-protein coupled receptors family 2 profile 2" evidence="6">
    <location>
        <begin position="18"/>
        <end position="295"/>
    </location>
</feature>
<dbReference type="SUPFAM" id="SSF81321">
    <property type="entry name" value="Family A G protein-coupled receptor-like"/>
    <property type="match status" value="1"/>
</dbReference>
<feature type="transmembrane region" description="Helical" evidence="5">
    <location>
        <begin position="186"/>
        <end position="209"/>
    </location>
</feature>
<dbReference type="OrthoDB" id="6063844at2759"/>
<evidence type="ECO:0000313" key="8">
    <source>
        <dbReference type="Proteomes" id="UP000005408"/>
    </source>
</evidence>
<dbReference type="Proteomes" id="UP000005408">
    <property type="component" value="Unassembled WGS sequence"/>
</dbReference>
<dbReference type="GO" id="GO:0004930">
    <property type="term" value="F:G protein-coupled receptor activity"/>
    <property type="evidence" value="ECO:0007669"/>
    <property type="project" value="TreeGrafter"/>
</dbReference>
<dbReference type="AlphaFoldDB" id="A0A8W8HW16"/>
<evidence type="ECO:0000313" key="7">
    <source>
        <dbReference type="EnsemblMetazoa" id="G112.1:cds"/>
    </source>
</evidence>
<evidence type="ECO:0000256" key="3">
    <source>
        <dbReference type="ARBA" id="ARBA00022989"/>
    </source>
</evidence>